<dbReference type="GO" id="GO:0006310">
    <property type="term" value="P:DNA recombination"/>
    <property type="evidence" value="ECO:0007669"/>
    <property type="project" value="UniProtKB-UniRule"/>
</dbReference>
<evidence type="ECO:0000256" key="7">
    <source>
        <dbReference type="HAMAP-Rule" id="MF_00201"/>
    </source>
</evidence>
<evidence type="ECO:0000256" key="5">
    <source>
        <dbReference type="ARBA" id="ARBA00023204"/>
    </source>
</evidence>
<dbReference type="Pfam" id="PF02565">
    <property type="entry name" value="RecO_C"/>
    <property type="match status" value="1"/>
</dbReference>
<comment type="similarity">
    <text evidence="1 7">Belongs to the RecO family.</text>
</comment>
<dbReference type="InterPro" id="IPR022572">
    <property type="entry name" value="DNA_rep/recomb_RecO_N"/>
</dbReference>
<dbReference type="GO" id="GO:0043590">
    <property type="term" value="C:bacterial nucleoid"/>
    <property type="evidence" value="ECO:0007669"/>
    <property type="project" value="TreeGrafter"/>
</dbReference>
<accession>A0A8J7G1X1</accession>
<dbReference type="InterPro" id="IPR003717">
    <property type="entry name" value="RecO"/>
</dbReference>
<evidence type="ECO:0000256" key="4">
    <source>
        <dbReference type="ARBA" id="ARBA00023172"/>
    </source>
</evidence>
<dbReference type="Pfam" id="PF11967">
    <property type="entry name" value="RecO_N"/>
    <property type="match status" value="1"/>
</dbReference>
<dbReference type="InterPro" id="IPR012340">
    <property type="entry name" value="NA-bd_OB-fold"/>
</dbReference>
<dbReference type="GO" id="GO:0006302">
    <property type="term" value="P:double-strand break repair"/>
    <property type="evidence" value="ECO:0007669"/>
    <property type="project" value="TreeGrafter"/>
</dbReference>
<feature type="domain" description="DNA replication/recombination mediator RecO N-terminal" evidence="8">
    <location>
        <begin position="1"/>
        <end position="78"/>
    </location>
</feature>
<keyword evidence="4 7" id="KW-0233">DNA recombination</keyword>
<dbReference type="EMBL" id="JADKPV010000001">
    <property type="protein sequence ID" value="MBF4500177.1"/>
    <property type="molecule type" value="Genomic_DNA"/>
</dbReference>
<dbReference type="SUPFAM" id="SSF50249">
    <property type="entry name" value="Nucleic acid-binding proteins"/>
    <property type="match status" value="1"/>
</dbReference>
<dbReference type="Proteomes" id="UP000622653">
    <property type="component" value="Unassembled WGS sequence"/>
</dbReference>
<dbReference type="Gene3D" id="2.40.50.140">
    <property type="entry name" value="Nucleic acid-binding proteins"/>
    <property type="match status" value="1"/>
</dbReference>
<gene>
    <name evidence="7 9" type="primary">recO</name>
    <name evidence="9" type="ORF">IRY55_02280</name>
</gene>
<protein>
    <recommendedName>
        <fullName evidence="2 7">DNA repair protein RecO</fullName>
    </recommendedName>
    <alternativeName>
        <fullName evidence="6 7">Recombination protein O</fullName>
    </alternativeName>
</protein>
<evidence type="ECO:0000256" key="3">
    <source>
        <dbReference type="ARBA" id="ARBA00022763"/>
    </source>
</evidence>
<evidence type="ECO:0000259" key="8">
    <source>
        <dbReference type="Pfam" id="PF11967"/>
    </source>
</evidence>
<organism evidence="9 10">
    <name type="scientific">Savagea serpentis</name>
    <dbReference type="NCBI Taxonomy" id="2785297"/>
    <lineage>
        <taxon>Bacteria</taxon>
        <taxon>Bacillati</taxon>
        <taxon>Bacillota</taxon>
        <taxon>Bacilli</taxon>
        <taxon>Bacillales</taxon>
        <taxon>Caryophanaceae</taxon>
        <taxon>Savagea</taxon>
    </lineage>
</organism>
<comment type="function">
    <text evidence="7">Involved in DNA repair and RecF pathway recombination.</text>
</comment>
<dbReference type="AlphaFoldDB" id="A0A8J7G1X1"/>
<evidence type="ECO:0000256" key="2">
    <source>
        <dbReference type="ARBA" id="ARBA00021310"/>
    </source>
</evidence>
<dbReference type="RefSeq" id="WP_194561631.1">
    <property type="nucleotide sequence ID" value="NZ_JADKPV010000001.1"/>
</dbReference>
<dbReference type="PANTHER" id="PTHR33991">
    <property type="entry name" value="DNA REPAIR PROTEIN RECO"/>
    <property type="match status" value="1"/>
</dbReference>
<dbReference type="PANTHER" id="PTHR33991:SF1">
    <property type="entry name" value="DNA REPAIR PROTEIN RECO"/>
    <property type="match status" value="1"/>
</dbReference>
<dbReference type="InterPro" id="IPR042242">
    <property type="entry name" value="RecO_C"/>
</dbReference>
<name>A0A8J7G1X1_9BACL</name>
<keyword evidence="10" id="KW-1185">Reference proteome</keyword>
<sequence length="265" mass="29966">MLHKWEGIVLKSIPYGESNKIVTLFTEEAGKVTAMARGAKKPASRLAAMTQPFLLGSFLVYAGGRGMGQLQQGELIDSMRDLRGDLEKTAYASFIVELVDRLTEPMEERTRGVYHLLKAALHAIDEGFDPEVITLFVEWQMLPVAGIYPVVHQCAHCGATEGEFAFSFQQIGLLCHRCYDVDPYITRLSPTQVRLIRTCMTVPIDQLGNISLKKPTVRFLQKVVRTIYDEQTGIRLKSRRFIDQLERDTLLQQLMHPNEQTKPSP</sequence>
<comment type="caution">
    <text evidence="9">The sequence shown here is derived from an EMBL/GenBank/DDBJ whole genome shotgun (WGS) entry which is preliminary data.</text>
</comment>
<keyword evidence="3 7" id="KW-0227">DNA damage</keyword>
<evidence type="ECO:0000313" key="9">
    <source>
        <dbReference type="EMBL" id="MBF4500177.1"/>
    </source>
</evidence>
<dbReference type="SUPFAM" id="SSF57863">
    <property type="entry name" value="ArfGap/RecO-like zinc finger"/>
    <property type="match status" value="1"/>
</dbReference>
<dbReference type="InterPro" id="IPR037278">
    <property type="entry name" value="ARFGAP/RecO"/>
</dbReference>
<evidence type="ECO:0000256" key="1">
    <source>
        <dbReference type="ARBA" id="ARBA00007452"/>
    </source>
</evidence>
<dbReference type="HAMAP" id="MF_00201">
    <property type="entry name" value="RecO"/>
    <property type="match status" value="1"/>
</dbReference>
<evidence type="ECO:0000256" key="6">
    <source>
        <dbReference type="ARBA" id="ARBA00033409"/>
    </source>
</evidence>
<reference evidence="9" key="1">
    <citation type="submission" date="2020-11" db="EMBL/GenBank/DDBJ databases">
        <title>Multidrug resistant novel bacterium Savagea serpentis sp. nov., isolated from the scats of a vine snake (Ahaetulla nasuta).</title>
        <authorList>
            <person name="Venkata Ramana V."/>
            <person name="Vikas Patil S."/>
            <person name="Yogita Lugani V."/>
        </authorList>
    </citation>
    <scope>NUCLEOTIDE SEQUENCE</scope>
    <source>
        <strain evidence="9">SN6</strain>
    </source>
</reference>
<evidence type="ECO:0000313" key="10">
    <source>
        <dbReference type="Proteomes" id="UP000622653"/>
    </source>
</evidence>
<keyword evidence="5 7" id="KW-0234">DNA repair</keyword>
<dbReference type="NCBIfam" id="TIGR00613">
    <property type="entry name" value="reco"/>
    <property type="match status" value="1"/>
</dbReference>
<proteinExistence type="inferred from homology"/>
<dbReference type="Gene3D" id="1.20.1440.120">
    <property type="entry name" value="Recombination protein O, C-terminal domain"/>
    <property type="match status" value="1"/>
</dbReference>